<evidence type="ECO:0000313" key="4">
    <source>
        <dbReference type="Proteomes" id="UP000784294"/>
    </source>
</evidence>
<protein>
    <submittedName>
        <fullName evidence="3">Uncharacterized protein</fullName>
    </submittedName>
</protein>
<dbReference type="PANTHER" id="PTHR10695">
    <property type="entry name" value="DEPHOSPHO-COA KINASE-RELATED"/>
    <property type="match status" value="1"/>
</dbReference>
<comment type="caution">
    <text evidence="3">The sequence shown here is derived from an EMBL/GenBank/DDBJ whole genome shotgun (WGS) entry which is preliminary data.</text>
</comment>
<keyword evidence="1" id="KW-0547">Nucleotide-binding</keyword>
<dbReference type="AlphaFoldDB" id="A0A3S5A8H9"/>
<dbReference type="CDD" id="cd02022">
    <property type="entry name" value="DPCK"/>
    <property type="match status" value="1"/>
</dbReference>
<gene>
    <name evidence="3" type="ORF">PXEA_LOCUS11051</name>
</gene>
<evidence type="ECO:0000313" key="3">
    <source>
        <dbReference type="EMBL" id="VEL17611.1"/>
    </source>
</evidence>
<dbReference type="EMBL" id="CAAALY010033407">
    <property type="protein sequence ID" value="VEL17611.1"/>
    <property type="molecule type" value="Genomic_DNA"/>
</dbReference>
<dbReference type="OrthoDB" id="330671at2759"/>
<dbReference type="Gene3D" id="3.40.50.300">
    <property type="entry name" value="P-loop containing nucleotide triphosphate hydrolases"/>
    <property type="match status" value="1"/>
</dbReference>
<evidence type="ECO:0000256" key="1">
    <source>
        <dbReference type="ARBA" id="ARBA00022741"/>
    </source>
</evidence>
<sequence length="227" mass="25293">MSIYPGSQCYFALIEKFGADAILTTGQSDSDLPPIDRHKLGAIVLSDSRKLECLNSILWPHMTLMIKSEINRLYLNEKGKADPGDGVIEASMPKLIFVLDAAVLFDAKWDKFCNEIWLTVLPRDECQRRLGERTNVTLALADSLLSRQADSVAKATASSVTPLNLNDKAKQEDDPVDWWTPSQIGGVSGPYPRANVIISTQWEPEFTQKQVELAYRGLISRLNSCNH</sequence>
<evidence type="ECO:0000256" key="2">
    <source>
        <dbReference type="ARBA" id="ARBA00022840"/>
    </source>
</evidence>
<proteinExistence type="predicted"/>
<dbReference type="GO" id="GO:0015937">
    <property type="term" value="P:coenzyme A biosynthetic process"/>
    <property type="evidence" value="ECO:0007669"/>
    <property type="project" value="InterPro"/>
</dbReference>
<organism evidence="3 4">
    <name type="scientific">Protopolystoma xenopodis</name>
    <dbReference type="NCBI Taxonomy" id="117903"/>
    <lineage>
        <taxon>Eukaryota</taxon>
        <taxon>Metazoa</taxon>
        <taxon>Spiralia</taxon>
        <taxon>Lophotrochozoa</taxon>
        <taxon>Platyhelminthes</taxon>
        <taxon>Monogenea</taxon>
        <taxon>Polyopisthocotylea</taxon>
        <taxon>Polystomatidea</taxon>
        <taxon>Polystomatidae</taxon>
        <taxon>Protopolystoma</taxon>
    </lineage>
</organism>
<dbReference type="GO" id="GO:0004140">
    <property type="term" value="F:dephospho-CoA kinase activity"/>
    <property type="evidence" value="ECO:0007669"/>
    <property type="project" value="InterPro"/>
</dbReference>
<name>A0A3S5A8H9_9PLAT</name>
<dbReference type="InterPro" id="IPR027417">
    <property type="entry name" value="P-loop_NTPase"/>
</dbReference>
<dbReference type="PROSITE" id="PS51219">
    <property type="entry name" value="DPCK"/>
    <property type="match status" value="1"/>
</dbReference>
<dbReference type="GO" id="GO:0005524">
    <property type="term" value="F:ATP binding"/>
    <property type="evidence" value="ECO:0007669"/>
    <property type="project" value="UniProtKB-KW"/>
</dbReference>
<reference evidence="3" key="1">
    <citation type="submission" date="2018-11" db="EMBL/GenBank/DDBJ databases">
        <authorList>
            <consortium name="Pathogen Informatics"/>
        </authorList>
    </citation>
    <scope>NUCLEOTIDE SEQUENCE</scope>
</reference>
<accession>A0A3S5A8H9</accession>
<keyword evidence="4" id="KW-1185">Reference proteome</keyword>
<keyword evidence="2" id="KW-0067">ATP-binding</keyword>
<dbReference type="PANTHER" id="PTHR10695:SF46">
    <property type="entry name" value="BIFUNCTIONAL COENZYME A SYNTHASE-RELATED"/>
    <property type="match status" value="1"/>
</dbReference>
<dbReference type="InterPro" id="IPR001977">
    <property type="entry name" value="Depp_CoAkinase"/>
</dbReference>
<dbReference type="Proteomes" id="UP000784294">
    <property type="component" value="Unassembled WGS sequence"/>
</dbReference>